<evidence type="ECO:0000256" key="1">
    <source>
        <dbReference type="ARBA" id="ARBA00006484"/>
    </source>
</evidence>
<name>A0AAJ4NPB4_9GAMM</name>
<dbReference type="InterPro" id="IPR051122">
    <property type="entry name" value="SDR_DHRS6-like"/>
</dbReference>
<evidence type="ECO:0000313" key="3">
    <source>
        <dbReference type="EMBL" id="QWU99306.1"/>
    </source>
</evidence>
<evidence type="ECO:0000256" key="2">
    <source>
        <dbReference type="ARBA" id="ARBA00023002"/>
    </source>
</evidence>
<reference evidence="3 4" key="1">
    <citation type="submission" date="2021-06" db="EMBL/GenBank/DDBJ databases">
        <title>Ulceroglandular infection and bacteremia caused by Francisella salimarina in an immunocompromised patient, France.</title>
        <authorList>
            <person name="Hennebique A."/>
            <person name="Caspar Y."/>
            <person name="Maurin M."/>
            <person name="Boisset S."/>
            <person name="Pelloux I."/>
            <person name="Gallego-Hernanz M.P."/>
            <person name="Burucoa C."/>
            <person name="Cazenave-Roblot F."/>
            <person name="Plouzeau C."/>
            <person name="Rammaert B."/>
        </authorList>
    </citation>
    <scope>NUCLEOTIDE SEQUENCE [LARGE SCALE GENOMIC DNA]</scope>
    <source>
        <strain evidence="3 4">CHUGA-F75</strain>
    </source>
</reference>
<accession>A0AAJ4NPB4</accession>
<dbReference type="FunFam" id="3.40.50.720:FF:000084">
    <property type="entry name" value="Short-chain dehydrogenase reductase"/>
    <property type="match status" value="1"/>
</dbReference>
<dbReference type="SUPFAM" id="SSF51735">
    <property type="entry name" value="NAD(P)-binding Rossmann-fold domains"/>
    <property type="match status" value="1"/>
</dbReference>
<keyword evidence="2" id="KW-0560">Oxidoreductase</keyword>
<dbReference type="Gene3D" id="3.40.50.720">
    <property type="entry name" value="NAD(P)-binding Rossmann-like Domain"/>
    <property type="match status" value="1"/>
</dbReference>
<sequence length="251" mass="27872">MKRFINRNIVVTGAASGIGLAVCHRIAAEGGNIAMVDWDSKRLSLAVNELQKYNTNIKPYICDVQSENSVTTVTRDIKNDFQYIHALNHNAGILKIYNTHEMTLEEFQEIININLIGTFLINKSFIPLLLKNEVSYLVNMSSIAEFHPHPWMSAYSATKGAIKSFTRSLFIEYHKQGLRANCISPGSVTTRLADNFIIPQGADSDIIKYLVPFGEPHMVTPDKIAGVIAMLCSDDAYHINGTEIIADGGRI</sequence>
<dbReference type="AlphaFoldDB" id="A0AAJ4NPB4"/>
<dbReference type="CDD" id="cd05233">
    <property type="entry name" value="SDR_c"/>
    <property type="match status" value="1"/>
</dbReference>
<dbReference type="KEGG" id="fsr:KQR59_00025"/>
<dbReference type="EMBL" id="CP076680">
    <property type="protein sequence ID" value="QWU99306.1"/>
    <property type="molecule type" value="Genomic_DNA"/>
</dbReference>
<dbReference type="PANTHER" id="PTHR43477:SF1">
    <property type="entry name" value="DIHYDROANTICAPSIN 7-DEHYDROGENASE"/>
    <property type="match status" value="1"/>
</dbReference>
<dbReference type="RefSeq" id="WP_042524605.1">
    <property type="nucleotide sequence ID" value="NZ_CP076680.1"/>
</dbReference>
<dbReference type="PRINTS" id="PR00081">
    <property type="entry name" value="GDHRDH"/>
</dbReference>
<gene>
    <name evidence="3" type="ORF">KQR59_00025</name>
</gene>
<protein>
    <submittedName>
        <fullName evidence="3">SDR family oxidoreductase</fullName>
    </submittedName>
</protein>
<dbReference type="InterPro" id="IPR036291">
    <property type="entry name" value="NAD(P)-bd_dom_sf"/>
</dbReference>
<proteinExistence type="inferred from homology"/>
<organism evidence="3 4">
    <name type="scientific">Francisella salimarina</name>
    <dbReference type="NCBI Taxonomy" id="2599927"/>
    <lineage>
        <taxon>Bacteria</taxon>
        <taxon>Pseudomonadati</taxon>
        <taxon>Pseudomonadota</taxon>
        <taxon>Gammaproteobacteria</taxon>
        <taxon>Thiotrichales</taxon>
        <taxon>Francisellaceae</taxon>
        <taxon>Francisella</taxon>
    </lineage>
</organism>
<dbReference type="PANTHER" id="PTHR43477">
    <property type="entry name" value="DIHYDROANTICAPSIN 7-DEHYDROGENASE"/>
    <property type="match status" value="1"/>
</dbReference>
<dbReference type="InterPro" id="IPR002347">
    <property type="entry name" value="SDR_fam"/>
</dbReference>
<dbReference type="Proteomes" id="UP000683421">
    <property type="component" value="Chromosome"/>
</dbReference>
<dbReference type="Pfam" id="PF13561">
    <property type="entry name" value="adh_short_C2"/>
    <property type="match status" value="1"/>
</dbReference>
<dbReference type="PRINTS" id="PR00080">
    <property type="entry name" value="SDRFAMILY"/>
</dbReference>
<keyword evidence="4" id="KW-1185">Reference proteome</keyword>
<comment type="similarity">
    <text evidence="1">Belongs to the short-chain dehydrogenases/reductases (SDR) family.</text>
</comment>
<dbReference type="GO" id="GO:0016491">
    <property type="term" value="F:oxidoreductase activity"/>
    <property type="evidence" value="ECO:0007669"/>
    <property type="project" value="UniProtKB-KW"/>
</dbReference>
<evidence type="ECO:0000313" key="4">
    <source>
        <dbReference type="Proteomes" id="UP000683421"/>
    </source>
</evidence>